<reference evidence="1 2" key="1">
    <citation type="submission" date="2016-05" db="EMBL/GenBank/DDBJ databases">
        <title>Microbial solvent formation.</title>
        <authorList>
            <person name="Poehlein A."/>
            <person name="Montoya Solano J.D."/>
            <person name="Flitsch S."/>
            <person name="Krabben P."/>
            <person name="Duerre P."/>
            <person name="Daniel R."/>
        </authorList>
    </citation>
    <scope>NUCLEOTIDE SEQUENCE [LARGE SCALE GENOMIC DNA]</scope>
    <source>
        <strain evidence="1 2">DSM 2619</strain>
    </source>
</reference>
<accession>A0A1S8TX12</accession>
<keyword evidence="2" id="KW-1185">Reference proteome</keyword>
<dbReference type="STRING" id="29367.CLPUN_05000"/>
<proteinExistence type="predicted"/>
<dbReference type="AlphaFoldDB" id="A0A1S8TX12"/>
<dbReference type="Proteomes" id="UP000190890">
    <property type="component" value="Unassembled WGS sequence"/>
</dbReference>
<sequence length="38" mass="4489">MFEFKSFDLLTDGEIDLKLDVKIPSNDIKDIFYKYSSI</sequence>
<evidence type="ECO:0000313" key="2">
    <source>
        <dbReference type="Proteomes" id="UP000190890"/>
    </source>
</evidence>
<protein>
    <submittedName>
        <fullName evidence="1">Uncharacterized protein</fullName>
    </submittedName>
</protein>
<comment type="caution">
    <text evidence="1">The sequence shown here is derived from an EMBL/GenBank/DDBJ whole genome shotgun (WGS) entry which is preliminary data.</text>
</comment>
<name>A0A1S8TX12_9CLOT</name>
<gene>
    <name evidence="1" type="ORF">CLPUN_05000</name>
</gene>
<organism evidence="1 2">
    <name type="scientific">Clostridium puniceum</name>
    <dbReference type="NCBI Taxonomy" id="29367"/>
    <lineage>
        <taxon>Bacteria</taxon>
        <taxon>Bacillati</taxon>
        <taxon>Bacillota</taxon>
        <taxon>Clostridia</taxon>
        <taxon>Eubacteriales</taxon>
        <taxon>Clostridiaceae</taxon>
        <taxon>Clostridium</taxon>
    </lineage>
</organism>
<evidence type="ECO:0000313" key="1">
    <source>
        <dbReference type="EMBL" id="OOM82139.1"/>
    </source>
</evidence>
<dbReference type="EMBL" id="LZZM01000028">
    <property type="protein sequence ID" value="OOM82139.1"/>
    <property type="molecule type" value="Genomic_DNA"/>
</dbReference>